<evidence type="ECO:0000313" key="3">
    <source>
        <dbReference type="Proteomes" id="UP000266673"/>
    </source>
</evidence>
<name>A0A397TRG8_9GLOM</name>
<evidence type="ECO:0000313" key="2">
    <source>
        <dbReference type="EMBL" id="RIB00735.1"/>
    </source>
</evidence>
<feature type="compositionally biased region" description="Polar residues" evidence="1">
    <location>
        <begin position="91"/>
        <end position="103"/>
    </location>
</feature>
<proteinExistence type="predicted"/>
<keyword evidence="3" id="KW-1185">Reference proteome</keyword>
<feature type="compositionally biased region" description="Basic and acidic residues" evidence="1">
    <location>
        <begin position="17"/>
        <end position="29"/>
    </location>
</feature>
<feature type="region of interest" description="Disordered" evidence="1">
    <location>
        <begin position="63"/>
        <end position="82"/>
    </location>
</feature>
<evidence type="ECO:0000256" key="1">
    <source>
        <dbReference type="SAM" id="MobiDB-lite"/>
    </source>
</evidence>
<dbReference type="EMBL" id="QKWP01003694">
    <property type="protein sequence ID" value="RIB00735.1"/>
    <property type="molecule type" value="Genomic_DNA"/>
</dbReference>
<dbReference type="AlphaFoldDB" id="A0A397TRG8"/>
<protein>
    <submittedName>
        <fullName evidence="2">Uncharacterized protein</fullName>
    </submittedName>
</protein>
<comment type="caution">
    <text evidence="2">The sequence shown here is derived from an EMBL/GenBank/DDBJ whole genome shotgun (WGS) entry which is preliminary data.</text>
</comment>
<organism evidence="2 3">
    <name type="scientific">Gigaspora rosea</name>
    <dbReference type="NCBI Taxonomy" id="44941"/>
    <lineage>
        <taxon>Eukaryota</taxon>
        <taxon>Fungi</taxon>
        <taxon>Fungi incertae sedis</taxon>
        <taxon>Mucoromycota</taxon>
        <taxon>Glomeromycotina</taxon>
        <taxon>Glomeromycetes</taxon>
        <taxon>Diversisporales</taxon>
        <taxon>Gigasporaceae</taxon>
        <taxon>Gigaspora</taxon>
    </lineage>
</organism>
<sequence length="145" mass="16205">MEDSTSFPEPILQPPLEDNRDKKKQKLDEPASLPTTTTMKIVAESSPKQTDRVSTVNAQLISHENPEPIQAKPASPQMDQQPKTEIEIESTHTNIPYTKNVNSKRSDPHNYNDHSIMQTATENNYHVEIDLDDACSDTTMSSVAS</sequence>
<feature type="region of interest" description="Disordered" evidence="1">
    <location>
        <begin position="1"/>
        <end position="53"/>
    </location>
</feature>
<dbReference type="Proteomes" id="UP000266673">
    <property type="component" value="Unassembled WGS sequence"/>
</dbReference>
<feature type="region of interest" description="Disordered" evidence="1">
    <location>
        <begin position="90"/>
        <end position="119"/>
    </location>
</feature>
<accession>A0A397TRG8</accession>
<reference evidence="2 3" key="1">
    <citation type="submission" date="2018-06" db="EMBL/GenBank/DDBJ databases">
        <title>Comparative genomics reveals the genomic features of Rhizophagus irregularis, R. cerebriforme, R. diaphanum and Gigaspora rosea, and their symbiotic lifestyle signature.</title>
        <authorList>
            <person name="Morin E."/>
            <person name="San Clemente H."/>
            <person name="Chen E.C.H."/>
            <person name="De La Providencia I."/>
            <person name="Hainaut M."/>
            <person name="Kuo A."/>
            <person name="Kohler A."/>
            <person name="Murat C."/>
            <person name="Tang N."/>
            <person name="Roy S."/>
            <person name="Loubradou J."/>
            <person name="Henrissat B."/>
            <person name="Grigoriev I.V."/>
            <person name="Corradi N."/>
            <person name="Roux C."/>
            <person name="Martin F.M."/>
        </authorList>
    </citation>
    <scope>NUCLEOTIDE SEQUENCE [LARGE SCALE GENOMIC DNA]</scope>
    <source>
        <strain evidence="2 3">DAOM 194757</strain>
    </source>
</reference>
<gene>
    <name evidence="2" type="ORF">C2G38_2233172</name>
</gene>